<dbReference type="InterPro" id="IPR036291">
    <property type="entry name" value="NAD(P)-bd_dom_sf"/>
</dbReference>
<evidence type="ECO:0000256" key="3">
    <source>
        <dbReference type="SAM" id="MobiDB-lite"/>
    </source>
</evidence>
<comment type="similarity">
    <text evidence="1 2">Belongs to the short-chain dehydrogenases/reductases (SDR) family.</text>
</comment>
<dbReference type="InterPro" id="IPR002347">
    <property type="entry name" value="SDR_fam"/>
</dbReference>
<evidence type="ECO:0000313" key="6">
    <source>
        <dbReference type="Proteomes" id="UP001589890"/>
    </source>
</evidence>
<dbReference type="RefSeq" id="WP_380047493.1">
    <property type="nucleotide sequence ID" value="NZ_JBHLTC010000018.1"/>
</dbReference>
<dbReference type="PRINTS" id="PR00080">
    <property type="entry name" value="SDRFAMILY"/>
</dbReference>
<keyword evidence="6" id="KW-1185">Reference proteome</keyword>
<proteinExistence type="inferred from homology"/>
<name>A0ABV6QNG2_9ACTN</name>
<dbReference type="InterPro" id="IPR020904">
    <property type="entry name" value="Sc_DH/Rdtase_CS"/>
</dbReference>
<dbReference type="PROSITE" id="PS00061">
    <property type="entry name" value="ADH_SHORT"/>
    <property type="match status" value="1"/>
</dbReference>
<dbReference type="Pfam" id="PF00106">
    <property type="entry name" value="adh_short"/>
    <property type="match status" value="1"/>
</dbReference>
<dbReference type="Gene3D" id="3.40.50.720">
    <property type="entry name" value="NAD(P)-binding Rossmann-like Domain"/>
    <property type="match status" value="1"/>
</dbReference>
<evidence type="ECO:0000313" key="5">
    <source>
        <dbReference type="EMBL" id="MFC0625262.1"/>
    </source>
</evidence>
<dbReference type="InterPro" id="IPR057326">
    <property type="entry name" value="KR_dom"/>
</dbReference>
<reference evidence="5 6" key="1">
    <citation type="submission" date="2024-09" db="EMBL/GenBank/DDBJ databases">
        <authorList>
            <person name="Sun Q."/>
            <person name="Mori K."/>
        </authorList>
    </citation>
    <scope>NUCLEOTIDE SEQUENCE [LARGE SCALE GENOMIC DNA]</scope>
    <source>
        <strain evidence="5 6">CGMCC 1.15906</strain>
    </source>
</reference>
<evidence type="ECO:0000259" key="4">
    <source>
        <dbReference type="SMART" id="SM00822"/>
    </source>
</evidence>
<dbReference type="SMART" id="SM00822">
    <property type="entry name" value="PKS_KR"/>
    <property type="match status" value="1"/>
</dbReference>
<accession>A0ABV6QNG2</accession>
<dbReference type="CDD" id="cd05233">
    <property type="entry name" value="SDR_c"/>
    <property type="match status" value="1"/>
</dbReference>
<feature type="domain" description="Ketoreductase" evidence="4">
    <location>
        <begin position="10"/>
        <end position="231"/>
    </location>
</feature>
<organism evidence="5 6">
    <name type="scientific">Kribbella deserti</name>
    <dbReference type="NCBI Taxonomy" id="1926257"/>
    <lineage>
        <taxon>Bacteria</taxon>
        <taxon>Bacillati</taxon>
        <taxon>Actinomycetota</taxon>
        <taxon>Actinomycetes</taxon>
        <taxon>Propionibacteriales</taxon>
        <taxon>Kribbellaceae</taxon>
        <taxon>Kribbella</taxon>
    </lineage>
</organism>
<comment type="caution">
    <text evidence="5">The sequence shown here is derived from an EMBL/GenBank/DDBJ whole genome shotgun (WGS) entry which is preliminary data.</text>
</comment>
<protein>
    <submittedName>
        <fullName evidence="5">SDR family NAD(P)-dependent oxidoreductase</fullName>
    </submittedName>
</protein>
<dbReference type="PANTHER" id="PTHR42760">
    <property type="entry name" value="SHORT-CHAIN DEHYDROGENASES/REDUCTASES FAMILY MEMBER"/>
    <property type="match status" value="1"/>
</dbReference>
<evidence type="ECO:0000256" key="1">
    <source>
        <dbReference type="ARBA" id="ARBA00006484"/>
    </source>
</evidence>
<dbReference type="Proteomes" id="UP001589890">
    <property type="component" value="Unassembled WGS sequence"/>
</dbReference>
<dbReference type="SUPFAM" id="SSF51735">
    <property type="entry name" value="NAD(P)-binding Rossmann-fold domains"/>
    <property type="match status" value="1"/>
</dbReference>
<dbReference type="PRINTS" id="PR00081">
    <property type="entry name" value="GDHRDH"/>
</dbReference>
<sequence>MKASFDATGEVVVVTGGARGIGAALAAAVARLGGTAVVFDVHAPEPKPVGDSAPSTEPNPIGNAAPGSEPKSGGDAAGRVEYVEVDVADRDAVGKAVAGVIERHGRIDGLVAGAAIQPRNPVLSTDPEEWTGVLNVNLDGVVWTCQAVVPHMIERRSGSVVVFTSGLAQTGYPGAAAYAASKAALTAFAKTLAAEVAEHRVRVNVIAPGVVDTDQFRAANPGADLDHWRSTTGVGDPDDVVGPLLFLLSDAAGMTGSQLTRERAFGRLTDF</sequence>
<feature type="region of interest" description="Disordered" evidence="3">
    <location>
        <begin position="43"/>
        <end position="76"/>
    </location>
</feature>
<gene>
    <name evidence="5" type="ORF">ACFFGN_14380</name>
</gene>
<dbReference type="EMBL" id="JBHLTC010000018">
    <property type="protein sequence ID" value="MFC0625262.1"/>
    <property type="molecule type" value="Genomic_DNA"/>
</dbReference>
<evidence type="ECO:0000256" key="2">
    <source>
        <dbReference type="RuleBase" id="RU000363"/>
    </source>
</evidence>